<evidence type="ECO:0000256" key="4">
    <source>
        <dbReference type="ARBA" id="ARBA00023136"/>
    </source>
</evidence>
<organism evidence="7 8">
    <name type="scientific">Cymbomonas tetramitiformis</name>
    <dbReference type="NCBI Taxonomy" id="36881"/>
    <lineage>
        <taxon>Eukaryota</taxon>
        <taxon>Viridiplantae</taxon>
        <taxon>Chlorophyta</taxon>
        <taxon>Pyramimonadophyceae</taxon>
        <taxon>Pyramimonadales</taxon>
        <taxon>Pyramimonadaceae</taxon>
        <taxon>Cymbomonas</taxon>
    </lineage>
</organism>
<evidence type="ECO:0000313" key="7">
    <source>
        <dbReference type="EMBL" id="KAK3273007.1"/>
    </source>
</evidence>
<evidence type="ECO:0000313" key="8">
    <source>
        <dbReference type="Proteomes" id="UP001190700"/>
    </source>
</evidence>
<protein>
    <submittedName>
        <fullName evidence="7">Uncharacterized protein</fullName>
    </submittedName>
</protein>
<sequence>MTASIWHRVAGLSGASAVALAAHGAHGFNPEDESMRKVFDNGNQFHLIHSAVIAAVPQMKRPNLHGAMFTVGTALFSGSCYATALTEDRRTSYLGSVPLAPIGGTTLILAWAALALLP</sequence>
<evidence type="ECO:0000256" key="5">
    <source>
        <dbReference type="SAM" id="Phobius"/>
    </source>
</evidence>
<proteinExistence type="predicted"/>
<dbReference type="PANTHER" id="PTHR43461:SF1">
    <property type="entry name" value="TRANSMEMBRANE PROTEIN 256"/>
    <property type="match status" value="1"/>
</dbReference>
<gene>
    <name evidence="7" type="ORF">CYMTET_18735</name>
</gene>
<name>A0AAE0G7G5_9CHLO</name>
<keyword evidence="4 5" id="KW-0472">Membrane</keyword>
<comment type="caution">
    <text evidence="7">The sequence shown here is derived from an EMBL/GenBank/DDBJ whole genome shotgun (WGS) entry which is preliminary data.</text>
</comment>
<feature type="transmembrane region" description="Helical" evidence="5">
    <location>
        <begin position="97"/>
        <end position="117"/>
    </location>
</feature>
<dbReference type="Proteomes" id="UP001190700">
    <property type="component" value="Unassembled WGS sequence"/>
</dbReference>
<dbReference type="AlphaFoldDB" id="A0AAE0G7G5"/>
<feature type="transmembrane region" description="Helical" evidence="5">
    <location>
        <begin position="66"/>
        <end position="85"/>
    </location>
</feature>
<evidence type="ECO:0000256" key="1">
    <source>
        <dbReference type="ARBA" id="ARBA00004141"/>
    </source>
</evidence>
<evidence type="ECO:0000256" key="6">
    <source>
        <dbReference type="SAM" id="SignalP"/>
    </source>
</evidence>
<accession>A0AAE0G7G5</accession>
<dbReference type="GO" id="GO:0016020">
    <property type="term" value="C:membrane"/>
    <property type="evidence" value="ECO:0007669"/>
    <property type="project" value="UniProtKB-SubCell"/>
</dbReference>
<evidence type="ECO:0000256" key="2">
    <source>
        <dbReference type="ARBA" id="ARBA00022692"/>
    </source>
</evidence>
<dbReference type="InterPro" id="IPR006696">
    <property type="entry name" value="DUF423"/>
</dbReference>
<keyword evidence="6" id="KW-0732">Signal</keyword>
<dbReference type="PANTHER" id="PTHR43461">
    <property type="entry name" value="TRANSMEMBRANE PROTEIN 256"/>
    <property type="match status" value="1"/>
</dbReference>
<feature type="signal peptide" evidence="6">
    <location>
        <begin position="1"/>
        <end position="27"/>
    </location>
</feature>
<feature type="chain" id="PRO_5042294538" evidence="6">
    <location>
        <begin position="28"/>
        <end position="118"/>
    </location>
</feature>
<keyword evidence="8" id="KW-1185">Reference proteome</keyword>
<dbReference type="EMBL" id="LGRX02008680">
    <property type="protein sequence ID" value="KAK3273007.1"/>
    <property type="molecule type" value="Genomic_DNA"/>
</dbReference>
<keyword evidence="3 5" id="KW-1133">Transmembrane helix</keyword>
<comment type="subcellular location">
    <subcellularLocation>
        <location evidence="1">Membrane</location>
        <topology evidence="1">Multi-pass membrane protein</topology>
    </subcellularLocation>
</comment>
<evidence type="ECO:0000256" key="3">
    <source>
        <dbReference type="ARBA" id="ARBA00022989"/>
    </source>
</evidence>
<reference evidence="7 8" key="1">
    <citation type="journal article" date="2015" name="Genome Biol. Evol.">
        <title>Comparative Genomics of a Bacterivorous Green Alga Reveals Evolutionary Causalities and Consequences of Phago-Mixotrophic Mode of Nutrition.</title>
        <authorList>
            <person name="Burns J.A."/>
            <person name="Paasch A."/>
            <person name="Narechania A."/>
            <person name="Kim E."/>
        </authorList>
    </citation>
    <scope>NUCLEOTIDE SEQUENCE [LARGE SCALE GENOMIC DNA]</scope>
    <source>
        <strain evidence="7 8">PLY_AMNH</strain>
    </source>
</reference>
<dbReference type="Pfam" id="PF04241">
    <property type="entry name" value="DUF423"/>
    <property type="match status" value="1"/>
</dbReference>
<keyword evidence="2 5" id="KW-0812">Transmembrane</keyword>